<dbReference type="SMART" id="SM00100">
    <property type="entry name" value="cNMP"/>
    <property type="match status" value="1"/>
</dbReference>
<dbReference type="PANTHER" id="PTHR24567:SF68">
    <property type="entry name" value="DNA-BINDING TRANSCRIPTIONAL DUAL REGULATOR CRP"/>
    <property type="match status" value="1"/>
</dbReference>
<dbReference type="Proteomes" id="UP000275232">
    <property type="component" value="Unassembled WGS sequence"/>
</dbReference>
<dbReference type="Pfam" id="PF13545">
    <property type="entry name" value="HTH_Crp_2"/>
    <property type="match status" value="1"/>
</dbReference>
<dbReference type="SUPFAM" id="SSF46785">
    <property type="entry name" value="Winged helix' DNA-binding domain"/>
    <property type="match status" value="1"/>
</dbReference>
<organism evidence="6 7">
    <name type="scientific">Aurantiacibacter spongiae</name>
    <dbReference type="NCBI Taxonomy" id="2488860"/>
    <lineage>
        <taxon>Bacteria</taxon>
        <taxon>Pseudomonadati</taxon>
        <taxon>Pseudomonadota</taxon>
        <taxon>Alphaproteobacteria</taxon>
        <taxon>Sphingomonadales</taxon>
        <taxon>Erythrobacteraceae</taxon>
        <taxon>Aurantiacibacter</taxon>
    </lineage>
</organism>
<evidence type="ECO:0000313" key="7">
    <source>
        <dbReference type="Proteomes" id="UP000275232"/>
    </source>
</evidence>
<gene>
    <name evidence="6" type="ORF">EG799_05815</name>
</gene>
<keyword evidence="7" id="KW-1185">Reference proteome</keyword>
<dbReference type="EMBL" id="RPFZ01000001">
    <property type="protein sequence ID" value="RPF71182.1"/>
    <property type="molecule type" value="Genomic_DNA"/>
</dbReference>
<dbReference type="OrthoDB" id="6155297at2"/>
<dbReference type="Gene3D" id="2.60.120.10">
    <property type="entry name" value="Jelly Rolls"/>
    <property type="match status" value="1"/>
</dbReference>
<evidence type="ECO:0000259" key="4">
    <source>
        <dbReference type="PROSITE" id="PS50042"/>
    </source>
</evidence>
<dbReference type="CDD" id="cd00092">
    <property type="entry name" value="HTH_CRP"/>
    <property type="match status" value="1"/>
</dbReference>
<dbReference type="PROSITE" id="PS51063">
    <property type="entry name" value="HTH_CRP_2"/>
    <property type="match status" value="1"/>
</dbReference>
<dbReference type="PRINTS" id="PR00034">
    <property type="entry name" value="HTHCRP"/>
</dbReference>
<comment type="caution">
    <text evidence="6">The sequence shown here is derived from an EMBL/GenBank/DDBJ whole genome shotgun (WGS) entry which is preliminary data.</text>
</comment>
<dbReference type="InterPro" id="IPR018490">
    <property type="entry name" value="cNMP-bd_dom_sf"/>
</dbReference>
<dbReference type="InterPro" id="IPR050397">
    <property type="entry name" value="Env_Response_Regulators"/>
</dbReference>
<evidence type="ECO:0000256" key="1">
    <source>
        <dbReference type="ARBA" id="ARBA00023015"/>
    </source>
</evidence>
<evidence type="ECO:0000256" key="2">
    <source>
        <dbReference type="ARBA" id="ARBA00023125"/>
    </source>
</evidence>
<feature type="domain" description="HTH crp-type" evidence="5">
    <location>
        <begin position="160"/>
        <end position="234"/>
    </location>
</feature>
<dbReference type="InterPro" id="IPR012318">
    <property type="entry name" value="HTH_CRP"/>
</dbReference>
<dbReference type="InterPro" id="IPR036388">
    <property type="entry name" value="WH-like_DNA-bd_sf"/>
</dbReference>
<dbReference type="Gene3D" id="1.10.10.10">
    <property type="entry name" value="Winged helix-like DNA-binding domain superfamily/Winged helix DNA-binding domain"/>
    <property type="match status" value="1"/>
</dbReference>
<keyword evidence="2" id="KW-0238">DNA-binding</keyword>
<dbReference type="GO" id="GO:0003677">
    <property type="term" value="F:DNA binding"/>
    <property type="evidence" value="ECO:0007669"/>
    <property type="project" value="UniProtKB-KW"/>
</dbReference>
<feature type="domain" description="Cyclic nucleotide-binding" evidence="4">
    <location>
        <begin position="45"/>
        <end position="129"/>
    </location>
</feature>
<dbReference type="PROSITE" id="PS50042">
    <property type="entry name" value="CNMP_BINDING_3"/>
    <property type="match status" value="1"/>
</dbReference>
<dbReference type="InterPro" id="IPR000595">
    <property type="entry name" value="cNMP-bd_dom"/>
</dbReference>
<dbReference type="Pfam" id="PF00027">
    <property type="entry name" value="cNMP_binding"/>
    <property type="match status" value="1"/>
</dbReference>
<dbReference type="InterPro" id="IPR014710">
    <property type="entry name" value="RmlC-like_jellyroll"/>
</dbReference>
<reference evidence="6 7" key="1">
    <citation type="submission" date="2018-11" db="EMBL/GenBank/DDBJ databases">
        <title>Erythrobacter spongiae sp. nov., isolated from a marine sponge.</title>
        <authorList>
            <person name="Zhuang L."/>
            <person name="Luo L."/>
        </authorList>
    </citation>
    <scope>NUCLEOTIDE SEQUENCE [LARGE SCALE GENOMIC DNA]</scope>
    <source>
        <strain evidence="6 7">HN-E23</strain>
    </source>
</reference>
<proteinExistence type="predicted"/>
<dbReference type="GO" id="GO:0005829">
    <property type="term" value="C:cytosol"/>
    <property type="evidence" value="ECO:0007669"/>
    <property type="project" value="TreeGrafter"/>
</dbReference>
<evidence type="ECO:0000256" key="3">
    <source>
        <dbReference type="ARBA" id="ARBA00023163"/>
    </source>
</evidence>
<dbReference type="SUPFAM" id="SSF51206">
    <property type="entry name" value="cAMP-binding domain-like"/>
    <property type="match status" value="1"/>
</dbReference>
<protein>
    <submittedName>
        <fullName evidence="6">Crp/Fnr family transcriptional regulator</fullName>
    </submittedName>
</protein>
<dbReference type="GO" id="GO:0003700">
    <property type="term" value="F:DNA-binding transcription factor activity"/>
    <property type="evidence" value="ECO:0007669"/>
    <property type="project" value="TreeGrafter"/>
</dbReference>
<dbReference type="InterPro" id="IPR036390">
    <property type="entry name" value="WH_DNA-bd_sf"/>
</dbReference>
<dbReference type="PANTHER" id="PTHR24567">
    <property type="entry name" value="CRP FAMILY TRANSCRIPTIONAL REGULATORY PROTEIN"/>
    <property type="match status" value="1"/>
</dbReference>
<dbReference type="CDD" id="cd00038">
    <property type="entry name" value="CAP_ED"/>
    <property type="match status" value="1"/>
</dbReference>
<evidence type="ECO:0000313" key="6">
    <source>
        <dbReference type="EMBL" id="RPF71182.1"/>
    </source>
</evidence>
<accession>A0A3N5DHP2</accession>
<keyword evidence="1" id="KW-0805">Transcription regulation</keyword>
<keyword evidence="3" id="KW-0804">Transcription</keyword>
<dbReference type="SMART" id="SM00419">
    <property type="entry name" value="HTH_CRP"/>
    <property type="match status" value="1"/>
</dbReference>
<name>A0A3N5DHP2_9SPHN</name>
<sequence length="260" mass="29233">MTDRTFASPDLAGDNRRSALERKLGHYMTLTYSERDALRWLERRERRYAAGSVVLHENEETDALHVVASGWLHGSTRLPDEARQILRFYFVGDLTTTFSIAWGVSAATLTAVSDCTLYEFPRDALWRIFSEHPRLAGLFYGVAASEQVAMADRLTSVGRTDAITRIGKLLLDIRSQLRVVDGESGSTFELPLTLQDLGDAVGLTKTHVSRTLKKLEDQRLLERDGRIIRIVDVAELASRVGFEDRYGHIATDWLPDAAPR</sequence>
<dbReference type="AlphaFoldDB" id="A0A3N5DHP2"/>
<dbReference type="RefSeq" id="WP_123879381.1">
    <property type="nucleotide sequence ID" value="NZ_RPFZ01000001.1"/>
</dbReference>
<evidence type="ECO:0000259" key="5">
    <source>
        <dbReference type="PROSITE" id="PS51063"/>
    </source>
</evidence>